<protein>
    <submittedName>
        <fullName evidence="1">Uncharacterized protein</fullName>
    </submittedName>
</protein>
<keyword evidence="2" id="KW-1185">Reference proteome</keyword>
<evidence type="ECO:0000313" key="2">
    <source>
        <dbReference type="Proteomes" id="UP001057402"/>
    </source>
</evidence>
<name>A0ACB9LIM7_9MYRT</name>
<reference evidence="2" key="1">
    <citation type="journal article" date="2023" name="Front. Plant Sci.">
        <title>Chromosomal-level genome assembly of Melastoma candidum provides insights into trichome evolution.</title>
        <authorList>
            <person name="Zhong Y."/>
            <person name="Wu W."/>
            <person name="Sun C."/>
            <person name="Zou P."/>
            <person name="Liu Y."/>
            <person name="Dai S."/>
            <person name="Zhou R."/>
        </authorList>
    </citation>
    <scope>NUCLEOTIDE SEQUENCE [LARGE SCALE GENOMIC DNA]</scope>
</reference>
<accession>A0ACB9LIM7</accession>
<organism evidence="1 2">
    <name type="scientific">Melastoma candidum</name>
    <dbReference type="NCBI Taxonomy" id="119954"/>
    <lineage>
        <taxon>Eukaryota</taxon>
        <taxon>Viridiplantae</taxon>
        <taxon>Streptophyta</taxon>
        <taxon>Embryophyta</taxon>
        <taxon>Tracheophyta</taxon>
        <taxon>Spermatophyta</taxon>
        <taxon>Magnoliopsida</taxon>
        <taxon>eudicotyledons</taxon>
        <taxon>Gunneridae</taxon>
        <taxon>Pentapetalae</taxon>
        <taxon>rosids</taxon>
        <taxon>malvids</taxon>
        <taxon>Myrtales</taxon>
        <taxon>Melastomataceae</taxon>
        <taxon>Melastomatoideae</taxon>
        <taxon>Melastomateae</taxon>
        <taxon>Melastoma</taxon>
    </lineage>
</organism>
<dbReference type="Proteomes" id="UP001057402">
    <property type="component" value="Chromosome 11"/>
</dbReference>
<dbReference type="EMBL" id="CM042890">
    <property type="protein sequence ID" value="KAI4310938.1"/>
    <property type="molecule type" value="Genomic_DNA"/>
</dbReference>
<comment type="caution">
    <text evidence="1">The sequence shown here is derived from an EMBL/GenBank/DDBJ whole genome shotgun (WGS) entry which is preliminary data.</text>
</comment>
<evidence type="ECO:0000313" key="1">
    <source>
        <dbReference type="EMBL" id="KAI4310938.1"/>
    </source>
</evidence>
<proteinExistence type="predicted"/>
<sequence length="700" mass="76824">MPTAITSLPLELLSLIYSFLIASDDYDYSAKSFRLVSKRFREVDSLCRPRLRVLRVEFLQTLLSTYPNLRELDLSVCPALQDGTVSLVLAPRPHNLFSRVSYRSSVCSVAASARDELEHSCSRSRSRSRFSGLGFEGKVETTLKVLPRWTRQIEKLILCRTSGLGPVGLEKLLAACEGLQSVDVSYCCFNGDLEAAAIVRGNCGSLREIIMDKSLQLTDIGVAKIAKGCGERLERLSLKWCLQVGDIGVEILSNKCSRMRRLDVSGLKITDESLQSIGSLSKLEELSLVGCPFVSDTGLKFLGDGCPLLKVLDVTRCNNISAAGLGYVIARHENLEQLYASYCLKEFSSFHCHLKGLNKLKAIKVDGSVLSGTILEALGKYCPLLEEIGLSKVKGLTDTGLVQLAYSSIKLKSIDLSCCNFIMDSAICALAVSCCHLAILKLESCCAITKNSLLSLGMHCRSLRELDLTDCMGVDDEGLEYLSKCRGLSCLKLGLCLAISNKGIRSVASNCQEIIEIDLYRCIGVRDEALAALSSGCKKLRTLNLSYCTEVTDIGMKHLSQLKQLSALEIRGLVNITSIGLTAVAAGCSILTELDMKFCENVNDSGFWALALYSRNLQQINFSYCNISDVAICMVMSNLTRIQDAKLVHLNGATLEGLELALQASFVRIKKVKLLSALRFKLSPYILDTLRARGCRMRWD</sequence>
<gene>
    <name evidence="1" type="ORF">MLD38_035880</name>
</gene>